<evidence type="ECO:0000313" key="1">
    <source>
        <dbReference type="EMBL" id="MFD2159177.1"/>
    </source>
</evidence>
<keyword evidence="2" id="KW-1185">Reference proteome</keyword>
<name>A0ABW4ZC12_9BACT</name>
<proteinExistence type="predicted"/>
<gene>
    <name evidence="1" type="ORF">ACFSW8_09735</name>
</gene>
<reference evidence="2" key="1">
    <citation type="journal article" date="2019" name="Int. J. Syst. Evol. Microbiol.">
        <title>The Global Catalogue of Microorganisms (GCM) 10K type strain sequencing project: providing services to taxonomists for standard genome sequencing and annotation.</title>
        <authorList>
            <consortium name="The Broad Institute Genomics Platform"/>
            <consortium name="The Broad Institute Genome Sequencing Center for Infectious Disease"/>
            <person name="Wu L."/>
            <person name="Ma J."/>
        </authorList>
    </citation>
    <scope>NUCLEOTIDE SEQUENCE [LARGE SCALE GENOMIC DNA]</scope>
    <source>
        <strain evidence="2">CCUG 57942</strain>
    </source>
</reference>
<accession>A0ABW4ZC12</accession>
<dbReference type="EMBL" id="JBHUJB010000038">
    <property type="protein sequence ID" value="MFD2159177.1"/>
    <property type="molecule type" value="Genomic_DNA"/>
</dbReference>
<organism evidence="1 2">
    <name type="scientific">Rubritalea tangerina</name>
    <dbReference type="NCBI Taxonomy" id="430798"/>
    <lineage>
        <taxon>Bacteria</taxon>
        <taxon>Pseudomonadati</taxon>
        <taxon>Verrucomicrobiota</taxon>
        <taxon>Verrucomicrobiia</taxon>
        <taxon>Verrucomicrobiales</taxon>
        <taxon>Rubritaleaceae</taxon>
        <taxon>Rubritalea</taxon>
    </lineage>
</organism>
<evidence type="ECO:0000313" key="2">
    <source>
        <dbReference type="Proteomes" id="UP001597389"/>
    </source>
</evidence>
<dbReference type="Proteomes" id="UP001597389">
    <property type="component" value="Unassembled WGS sequence"/>
</dbReference>
<comment type="caution">
    <text evidence="1">The sequence shown here is derived from an EMBL/GenBank/DDBJ whole genome shotgun (WGS) entry which is preliminary data.</text>
</comment>
<sequence>MRSQIIALSLAITSVATCQNQAIPSSIDLAPYQQKINNAFLTNGATPEQTQKATQALGLNTITHASQTTQLVNGAYQSTLTLKRPQRGIFQCFGTPSTDALPFYAPASTDIALQLSLDLSHFEDLYLAYHSALNQRDQARAWLDQPIGSLTLAQHLKELHPRLHLTIDFEDDTSLNLGNKSIGRPQCLLRIDGMSRPLEKLLQHYVKTRGVPFKKNPAGNYQLPAYLAEAMANYLPVIRFNHTSDQTIIASSTQTLERMADRDDEIVDDPNFLKTWQPMPARAHSKLYISKRAVHGFRLLFQQAMKEKWTDNPIIIENKLALTAAVNQLDATEFGLAFALVSDEKQDTLHVHSPIPLSLFLWFLAK</sequence>
<dbReference type="RefSeq" id="WP_377089737.1">
    <property type="nucleotide sequence ID" value="NZ_JBHSJL010000014.1"/>
</dbReference>
<protein>
    <submittedName>
        <fullName evidence="1">Uncharacterized protein</fullName>
    </submittedName>
</protein>